<dbReference type="GO" id="GO:0006529">
    <property type="term" value="P:asparagine biosynthetic process"/>
    <property type="evidence" value="ECO:0007669"/>
    <property type="project" value="InterPro"/>
</dbReference>
<dbReference type="GO" id="GO:0004066">
    <property type="term" value="F:asparagine synthase (glutamine-hydrolyzing) activity"/>
    <property type="evidence" value="ECO:0007669"/>
    <property type="project" value="UniProtKB-EC"/>
</dbReference>
<organism evidence="5">
    <name type="scientific">Mycetohabitans sp</name>
    <dbReference type="NCBI Taxonomy" id="2571162"/>
    <lineage>
        <taxon>Bacteria</taxon>
        <taxon>Pseudomonadati</taxon>
        <taxon>Pseudomonadota</taxon>
        <taxon>Betaproteobacteria</taxon>
        <taxon>Burkholderiales</taxon>
        <taxon>Burkholderiaceae</taxon>
        <taxon>Mycetohabitans</taxon>
    </lineage>
</organism>
<accession>A0A6B9HEM8</accession>
<evidence type="ECO:0000256" key="2">
    <source>
        <dbReference type="ARBA" id="ARBA00012737"/>
    </source>
</evidence>
<name>A0A6B9HEM8_9BURK</name>
<proteinExistence type="predicted"/>
<dbReference type="SUPFAM" id="SSF52402">
    <property type="entry name" value="Adenine nucleotide alpha hydrolases-like"/>
    <property type="match status" value="1"/>
</dbReference>
<dbReference type="Gene3D" id="3.40.50.620">
    <property type="entry name" value="HUPs"/>
    <property type="match status" value="1"/>
</dbReference>
<dbReference type="EMBL" id="MN695282">
    <property type="protein sequence ID" value="QGY72751.1"/>
    <property type="molecule type" value="Genomic_DNA"/>
</dbReference>
<dbReference type="InterPro" id="IPR051786">
    <property type="entry name" value="ASN_synthetase/amidase"/>
</dbReference>
<sequence length="580" mass="65677">MTLLGVAYPQAQDDWAQKQDWTLVRDPSHRTAGALWHQSEPSTRVLCGRLGTSAYYFYGSAFSKQDHREIQEDELQAMVAEGPARLMAQCWGRYLFISFDLAAKKLICCSDPSNQWPLYWAWSSRDGLLFSDTITCLHQTLVERGEQPAWNHAFFTTWLRTGTMQSGELPFDRIRELPVGCALSYTEGRQPQIVTVWDPLKHAVKDGTQTPFDILRHYLNRFVSLDDRPVLELSGGLESSAVLLAMRAVASEGQPLSCAHYYHADVASSNELDHARQVAQHTYARLQEVNEKALTFAPVQSEPPRMAKPSLQYSVLARGQYCASQFERQEHTPLISGHGGDALFLAPPPCSVLVDAALTGQWRRLRRMAMDLALMHRAPLFRVAKRAARSLFASDPSDHVNGTFKLLSEDAQHVPFDRRACLHPLFQHTQVRLPGKLYQLFMAFLSLDDVRLPTYPFTQPKHYPFLCQPMVEFALSTPSYDHFEGAHNRIVLRKSVAAATGYPNLWRRNKGETSGIDLLGLRDHREHVMAVCLEGWLAKAGYIDVARTHDAIQQSSKGNSKHFMDLLHLYAAELFIQSWQ</sequence>
<dbReference type="EC" id="6.3.5.4" evidence="2"/>
<dbReference type="PANTHER" id="PTHR43284">
    <property type="entry name" value="ASPARAGINE SYNTHETASE (GLUTAMINE-HYDROLYZING)"/>
    <property type="match status" value="1"/>
</dbReference>
<dbReference type="PANTHER" id="PTHR43284:SF1">
    <property type="entry name" value="ASPARAGINE SYNTHETASE"/>
    <property type="match status" value="1"/>
</dbReference>
<comment type="catalytic activity">
    <reaction evidence="3">
        <text>L-aspartate + L-glutamine + ATP + H2O = L-asparagine + L-glutamate + AMP + diphosphate + H(+)</text>
        <dbReference type="Rhea" id="RHEA:12228"/>
        <dbReference type="ChEBI" id="CHEBI:15377"/>
        <dbReference type="ChEBI" id="CHEBI:15378"/>
        <dbReference type="ChEBI" id="CHEBI:29985"/>
        <dbReference type="ChEBI" id="CHEBI:29991"/>
        <dbReference type="ChEBI" id="CHEBI:30616"/>
        <dbReference type="ChEBI" id="CHEBI:33019"/>
        <dbReference type="ChEBI" id="CHEBI:58048"/>
        <dbReference type="ChEBI" id="CHEBI:58359"/>
        <dbReference type="ChEBI" id="CHEBI:456215"/>
        <dbReference type="EC" id="6.3.5.4"/>
    </reaction>
</comment>
<evidence type="ECO:0000256" key="3">
    <source>
        <dbReference type="ARBA" id="ARBA00048741"/>
    </source>
</evidence>
<dbReference type="SUPFAM" id="SSF56235">
    <property type="entry name" value="N-terminal nucleophile aminohydrolases (Ntn hydrolases)"/>
    <property type="match status" value="1"/>
</dbReference>
<feature type="domain" description="Asparagine synthetase" evidence="4">
    <location>
        <begin position="231"/>
        <end position="574"/>
    </location>
</feature>
<protein>
    <recommendedName>
        <fullName evidence="2">asparagine synthase (glutamine-hydrolyzing)</fullName>
        <ecNumber evidence="2">6.3.5.4</ecNumber>
    </recommendedName>
</protein>
<reference evidence="5" key="1">
    <citation type="journal article" date="2020" name="ACS Chem. Biol.">
        <title>Genome Mining and Heterologous Expression Reveal Two Distinct Families of Lasso Peptides Highly Conserved in Endofungal Bacteria.</title>
        <authorList>
            <person name="Bratovanov E.V."/>
            <person name="Ishida K."/>
            <person name="Heinze B."/>
            <person name="Pidot S.J."/>
            <person name="Stinear T.P."/>
            <person name="Hegemann J.D."/>
            <person name="Marahiel M.A."/>
            <person name="Hertweck C."/>
        </authorList>
    </citation>
    <scope>NUCLEOTIDE SEQUENCE</scope>
    <source>
        <strain evidence="5">B2</strain>
    </source>
</reference>
<dbReference type="InterPro" id="IPR014729">
    <property type="entry name" value="Rossmann-like_a/b/a_fold"/>
</dbReference>
<dbReference type="AlphaFoldDB" id="A0A6B9HEM8"/>
<evidence type="ECO:0000259" key="4">
    <source>
        <dbReference type="Pfam" id="PF00733"/>
    </source>
</evidence>
<evidence type="ECO:0000313" key="5">
    <source>
        <dbReference type="EMBL" id="QGY72751.1"/>
    </source>
</evidence>
<dbReference type="InterPro" id="IPR029055">
    <property type="entry name" value="Ntn_hydrolases_N"/>
</dbReference>
<comment type="pathway">
    <text evidence="1">Amino-acid biosynthesis; L-asparagine biosynthesis; L-asparagine from L-aspartate (L-Gln route): step 1/1.</text>
</comment>
<dbReference type="Pfam" id="PF00733">
    <property type="entry name" value="Asn_synthase"/>
    <property type="match status" value="1"/>
</dbReference>
<dbReference type="InterPro" id="IPR001962">
    <property type="entry name" value="Asn_synthase"/>
</dbReference>
<evidence type="ECO:0000256" key="1">
    <source>
        <dbReference type="ARBA" id="ARBA00005187"/>
    </source>
</evidence>